<feature type="transmembrane region" description="Helical" evidence="1">
    <location>
        <begin position="42"/>
        <end position="59"/>
    </location>
</feature>
<protein>
    <submittedName>
        <fullName evidence="2">Uncharacterized protein</fullName>
    </submittedName>
</protein>
<proteinExistence type="predicted"/>
<evidence type="ECO:0000256" key="1">
    <source>
        <dbReference type="SAM" id="Phobius"/>
    </source>
</evidence>
<reference evidence="2" key="1">
    <citation type="submission" date="2016-02" db="EMBL/GenBank/DDBJ databases">
        <title>WGS assembly of Manihot esculenta.</title>
        <authorList>
            <person name="Bredeson J.V."/>
            <person name="Prochnik S.E."/>
            <person name="Lyons J.B."/>
            <person name="Schmutz J."/>
            <person name="Grimwood J."/>
            <person name="Vrebalov J."/>
            <person name="Bart R.S."/>
            <person name="Amuge T."/>
            <person name="Ferguson M.E."/>
            <person name="Green R."/>
            <person name="Putnam N."/>
            <person name="Stites J."/>
            <person name="Rounsley S."/>
            <person name="Rokhsar D.S."/>
        </authorList>
    </citation>
    <scope>NUCLEOTIDE SEQUENCE [LARGE SCALE GENOMIC DNA]</scope>
    <source>
        <tissue evidence="2">Leaf</tissue>
    </source>
</reference>
<sequence length="60" mass="7000">MLTTNGQLCDLTLRNVILWILWEACIVHAVVWYAVFMILKEASVYVLLLYFDLNVWVALV</sequence>
<dbReference type="EMBL" id="CM004401">
    <property type="protein sequence ID" value="OAY27623.1"/>
    <property type="molecule type" value="Genomic_DNA"/>
</dbReference>
<keyword evidence="1" id="KW-0472">Membrane</keyword>
<keyword evidence="1" id="KW-0812">Transmembrane</keyword>
<dbReference type="AlphaFoldDB" id="A0A2C9UBL9"/>
<name>A0A2C9UBL9_MANES</name>
<evidence type="ECO:0000313" key="2">
    <source>
        <dbReference type="EMBL" id="OAY27623.1"/>
    </source>
</evidence>
<accession>A0A2C9UBL9</accession>
<gene>
    <name evidence="2" type="ORF">MANES_15G001600</name>
</gene>
<feature type="transmembrane region" description="Helical" evidence="1">
    <location>
        <begin position="16"/>
        <end position="35"/>
    </location>
</feature>
<organism evidence="2">
    <name type="scientific">Manihot esculenta</name>
    <name type="common">Cassava</name>
    <name type="synonym">Jatropha manihot</name>
    <dbReference type="NCBI Taxonomy" id="3983"/>
    <lineage>
        <taxon>Eukaryota</taxon>
        <taxon>Viridiplantae</taxon>
        <taxon>Streptophyta</taxon>
        <taxon>Embryophyta</taxon>
        <taxon>Tracheophyta</taxon>
        <taxon>Spermatophyta</taxon>
        <taxon>Magnoliopsida</taxon>
        <taxon>eudicotyledons</taxon>
        <taxon>Gunneridae</taxon>
        <taxon>Pentapetalae</taxon>
        <taxon>rosids</taxon>
        <taxon>fabids</taxon>
        <taxon>Malpighiales</taxon>
        <taxon>Euphorbiaceae</taxon>
        <taxon>Crotonoideae</taxon>
        <taxon>Manihoteae</taxon>
        <taxon>Manihot</taxon>
    </lineage>
</organism>
<keyword evidence="1" id="KW-1133">Transmembrane helix</keyword>